<feature type="transmembrane region" description="Helical" evidence="1">
    <location>
        <begin position="12"/>
        <end position="36"/>
    </location>
</feature>
<proteinExistence type="predicted"/>
<keyword evidence="1" id="KW-0812">Transmembrane</keyword>
<keyword evidence="1" id="KW-1133">Transmembrane helix</keyword>
<name>A0AAD7ICI9_9AGAR</name>
<keyword evidence="1" id="KW-0472">Membrane</keyword>
<feature type="transmembrane region" description="Helical" evidence="1">
    <location>
        <begin position="99"/>
        <end position="118"/>
    </location>
</feature>
<comment type="caution">
    <text evidence="2">The sequence shown here is derived from an EMBL/GenBank/DDBJ whole genome shotgun (WGS) entry which is preliminary data.</text>
</comment>
<evidence type="ECO:0000313" key="2">
    <source>
        <dbReference type="EMBL" id="KAJ7738740.1"/>
    </source>
</evidence>
<dbReference type="AlphaFoldDB" id="A0AAD7ICI9"/>
<evidence type="ECO:0000313" key="3">
    <source>
        <dbReference type="Proteomes" id="UP001215598"/>
    </source>
</evidence>
<feature type="transmembrane region" description="Helical" evidence="1">
    <location>
        <begin position="48"/>
        <end position="68"/>
    </location>
</feature>
<dbReference type="EMBL" id="JARKIB010000110">
    <property type="protein sequence ID" value="KAJ7738740.1"/>
    <property type="molecule type" value="Genomic_DNA"/>
</dbReference>
<accession>A0AAD7ICI9</accession>
<protein>
    <submittedName>
        <fullName evidence="2">Uncharacterized protein</fullName>
    </submittedName>
</protein>
<sequence>MSSLPLLHANLITTVLETLLYGAYVVLGISAVYLTITRKRHDVSSKTVFGVALLSVILFGTVTAHWILDVARLFLAFQNVDDPLGPRIFYADLSHATEVAKYAFLVATIFIGDLFLIHRTWAIWGFCTRITIFPILTLMGSLTFGVGLVYQLSTYNSTDDIFKSDFRRWTTGICFFSLGTTAYTTGFVWYKIRETTRTLRELGIQSLASTIRIFVDSAALLCTWGVFHAISYQCGSNLQFIAVDCTPVLVGISNILIHLRLHFDFSNSEKIDGSHSHQIEFAASGEGAEGNRELGIGSKRPLSLRNV</sequence>
<keyword evidence="3" id="KW-1185">Reference proteome</keyword>
<evidence type="ECO:0000256" key="1">
    <source>
        <dbReference type="SAM" id="Phobius"/>
    </source>
</evidence>
<dbReference type="Proteomes" id="UP001215598">
    <property type="component" value="Unassembled WGS sequence"/>
</dbReference>
<reference evidence="2" key="1">
    <citation type="submission" date="2023-03" db="EMBL/GenBank/DDBJ databases">
        <title>Massive genome expansion in bonnet fungi (Mycena s.s.) driven by repeated elements and novel gene families across ecological guilds.</title>
        <authorList>
            <consortium name="Lawrence Berkeley National Laboratory"/>
            <person name="Harder C.B."/>
            <person name="Miyauchi S."/>
            <person name="Viragh M."/>
            <person name="Kuo A."/>
            <person name="Thoen E."/>
            <person name="Andreopoulos B."/>
            <person name="Lu D."/>
            <person name="Skrede I."/>
            <person name="Drula E."/>
            <person name="Henrissat B."/>
            <person name="Morin E."/>
            <person name="Kohler A."/>
            <person name="Barry K."/>
            <person name="LaButti K."/>
            <person name="Morin E."/>
            <person name="Salamov A."/>
            <person name="Lipzen A."/>
            <person name="Mereny Z."/>
            <person name="Hegedus B."/>
            <person name="Baldrian P."/>
            <person name="Stursova M."/>
            <person name="Weitz H."/>
            <person name="Taylor A."/>
            <person name="Grigoriev I.V."/>
            <person name="Nagy L.G."/>
            <person name="Martin F."/>
            <person name="Kauserud H."/>
        </authorList>
    </citation>
    <scope>NUCLEOTIDE SEQUENCE</scope>
    <source>
        <strain evidence="2">CBHHK182m</strain>
    </source>
</reference>
<gene>
    <name evidence="2" type="ORF">B0H16DRAFT_1424752</name>
</gene>
<feature type="transmembrane region" description="Helical" evidence="1">
    <location>
        <begin position="170"/>
        <end position="190"/>
    </location>
</feature>
<feature type="transmembrane region" description="Helical" evidence="1">
    <location>
        <begin position="130"/>
        <end position="150"/>
    </location>
</feature>
<organism evidence="2 3">
    <name type="scientific">Mycena metata</name>
    <dbReference type="NCBI Taxonomy" id="1033252"/>
    <lineage>
        <taxon>Eukaryota</taxon>
        <taxon>Fungi</taxon>
        <taxon>Dikarya</taxon>
        <taxon>Basidiomycota</taxon>
        <taxon>Agaricomycotina</taxon>
        <taxon>Agaricomycetes</taxon>
        <taxon>Agaricomycetidae</taxon>
        <taxon>Agaricales</taxon>
        <taxon>Marasmiineae</taxon>
        <taxon>Mycenaceae</taxon>
        <taxon>Mycena</taxon>
    </lineage>
</organism>